<dbReference type="Gene3D" id="1.10.340.20">
    <property type="entry name" value="Apc36109-like domain"/>
    <property type="match status" value="1"/>
</dbReference>
<keyword evidence="2" id="KW-1185">Reference proteome</keyword>
<proteinExistence type="predicted"/>
<dbReference type="RefSeq" id="WP_252082800.1">
    <property type="nucleotide sequence ID" value="NZ_CP092418.1"/>
</dbReference>
<dbReference type="InterPro" id="IPR023162">
    <property type="entry name" value="Apc36109-like_dom_sf"/>
</dbReference>
<dbReference type="Proteomes" id="UP001055658">
    <property type="component" value="Chromosome"/>
</dbReference>
<protein>
    <submittedName>
        <fullName evidence="1">Uncharacterized protein</fullName>
    </submittedName>
</protein>
<evidence type="ECO:0000313" key="2">
    <source>
        <dbReference type="Proteomes" id="UP001055658"/>
    </source>
</evidence>
<accession>A0ABY4V850</accession>
<organism evidence="1 2">
    <name type="scientific">Microbulbifer variabilis</name>
    <dbReference type="NCBI Taxonomy" id="266805"/>
    <lineage>
        <taxon>Bacteria</taxon>
        <taxon>Pseudomonadati</taxon>
        <taxon>Pseudomonadota</taxon>
        <taxon>Gammaproteobacteria</taxon>
        <taxon>Cellvibrionales</taxon>
        <taxon>Microbulbiferaceae</taxon>
        <taxon>Microbulbifer</taxon>
    </lineage>
</organism>
<gene>
    <name evidence="1" type="ORF">MJO52_15370</name>
</gene>
<name>A0ABY4V850_9GAMM</name>
<reference evidence="1" key="1">
    <citation type="submission" date="2022-02" db="EMBL/GenBank/DDBJ databases">
        <title>Coral-associated bacteria.</title>
        <authorList>
            <person name="Tang K."/>
            <person name="Wang X."/>
        </authorList>
    </citation>
    <scope>NUCLEOTIDE SEQUENCE</scope>
    <source>
        <strain evidence="1">SCSIO 43006</strain>
    </source>
</reference>
<dbReference type="EMBL" id="CP092418">
    <property type="protein sequence ID" value="USD20444.1"/>
    <property type="molecule type" value="Genomic_DNA"/>
</dbReference>
<sequence length="96" mass="10754">MGKKLPPEELELYKAIDEILWRDWDPIGVNEMPEARDEYQSYLPHIFRLAVEGKDAKHISSSLVATIEGNIGLGASKEHCHRVASKIVSAKNEIIG</sequence>
<evidence type="ECO:0000313" key="1">
    <source>
        <dbReference type="EMBL" id="USD20444.1"/>
    </source>
</evidence>